<sequence length="343" mass="38667">MKIGACLAVSLSVIALILVLASFHGIDPEIPKQARYRFTGYLTWLPELDGFDANQLDATLLFNQILLILSSYYAIKWAYHPPTNRKLITRFYSVGDRDAISIPTIDFDRVLSVYIVMTLLAGVTIFLVGVGKIWVAVGVLHNAAEFTILVMLGSGGRIKSAAFWPVLGAYIATITVTCILFKFPYDALWFKGQGLVFDWALIIEFARVYITTIRELRLGGANRDNLDELVVENEDDPIAHHKSYHAILNHPHQLLLLVVGAVFHVAGNIVFTVYRFSFLALLGFFFSYCFTYPCYAYYIYLDLHVTSIYPQKRYYLPENPWWKVASIAIASIALAFLTIRAGV</sequence>
<keyword evidence="4" id="KW-1185">Reference proteome</keyword>
<reference evidence="3 4" key="1">
    <citation type="submission" date="2018-06" db="EMBL/GenBank/DDBJ databases">
        <title>Comparative genomics reveals the genomic features of Rhizophagus irregularis, R. cerebriforme, R. diaphanum and Gigaspora rosea, and their symbiotic lifestyle signature.</title>
        <authorList>
            <person name="Morin E."/>
            <person name="San Clemente H."/>
            <person name="Chen E.C.H."/>
            <person name="De La Providencia I."/>
            <person name="Hainaut M."/>
            <person name="Kuo A."/>
            <person name="Kohler A."/>
            <person name="Murat C."/>
            <person name="Tang N."/>
            <person name="Roy S."/>
            <person name="Loubradou J."/>
            <person name="Henrissat B."/>
            <person name="Grigoriev I.V."/>
            <person name="Corradi N."/>
            <person name="Roux C."/>
            <person name="Martin F.M."/>
        </authorList>
    </citation>
    <scope>NUCLEOTIDE SEQUENCE [LARGE SCALE GENOMIC DNA]</scope>
    <source>
        <strain evidence="3 4">DAOM 194757</strain>
    </source>
</reference>
<dbReference type="Proteomes" id="UP000266673">
    <property type="component" value="Unassembled WGS sequence"/>
</dbReference>
<evidence type="ECO:0000313" key="4">
    <source>
        <dbReference type="Proteomes" id="UP000266673"/>
    </source>
</evidence>
<feature type="transmembrane region" description="Helical" evidence="1">
    <location>
        <begin position="254"/>
        <end position="271"/>
    </location>
</feature>
<protein>
    <submittedName>
        <fullName evidence="3">Uncharacterized protein</fullName>
    </submittedName>
</protein>
<proteinExistence type="predicted"/>
<feature type="transmembrane region" description="Helical" evidence="1">
    <location>
        <begin position="60"/>
        <end position="79"/>
    </location>
</feature>
<dbReference type="EMBL" id="QKWP01000636">
    <property type="protein sequence ID" value="RIB17020.1"/>
    <property type="molecule type" value="Genomic_DNA"/>
</dbReference>
<accession>A0A397V3H5</accession>
<feature type="chain" id="PRO_5017296703" evidence="2">
    <location>
        <begin position="22"/>
        <end position="343"/>
    </location>
</feature>
<feature type="transmembrane region" description="Helical" evidence="1">
    <location>
        <begin position="320"/>
        <end position="339"/>
    </location>
</feature>
<name>A0A397V3H5_9GLOM</name>
<organism evidence="3 4">
    <name type="scientific">Gigaspora rosea</name>
    <dbReference type="NCBI Taxonomy" id="44941"/>
    <lineage>
        <taxon>Eukaryota</taxon>
        <taxon>Fungi</taxon>
        <taxon>Fungi incertae sedis</taxon>
        <taxon>Mucoromycota</taxon>
        <taxon>Glomeromycotina</taxon>
        <taxon>Glomeromycetes</taxon>
        <taxon>Diversisporales</taxon>
        <taxon>Gigasporaceae</taxon>
        <taxon>Gigaspora</taxon>
    </lineage>
</organism>
<feature type="signal peptide" evidence="2">
    <location>
        <begin position="1"/>
        <end position="21"/>
    </location>
</feature>
<gene>
    <name evidence="3" type="ORF">C2G38_2188486</name>
</gene>
<feature type="transmembrane region" description="Helical" evidence="1">
    <location>
        <begin position="278"/>
        <end position="300"/>
    </location>
</feature>
<keyword evidence="1" id="KW-1133">Transmembrane helix</keyword>
<keyword evidence="1" id="KW-0812">Transmembrane</keyword>
<dbReference type="OrthoDB" id="2327125at2759"/>
<comment type="caution">
    <text evidence="3">The sequence shown here is derived from an EMBL/GenBank/DDBJ whole genome shotgun (WGS) entry which is preliminary data.</text>
</comment>
<feature type="transmembrane region" description="Helical" evidence="1">
    <location>
        <begin position="110"/>
        <end position="127"/>
    </location>
</feature>
<feature type="transmembrane region" description="Helical" evidence="1">
    <location>
        <begin position="164"/>
        <end position="185"/>
    </location>
</feature>
<evidence type="ECO:0000256" key="1">
    <source>
        <dbReference type="SAM" id="Phobius"/>
    </source>
</evidence>
<feature type="transmembrane region" description="Helical" evidence="1">
    <location>
        <begin position="133"/>
        <end position="152"/>
    </location>
</feature>
<dbReference type="AlphaFoldDB" id="A0A397V3H5"/>
<evidence type="ECO:0000256" key="2">
    <source>
        <dbReference type="SAM" id="SignalP"/>
    </source>
</evidence>
<keyword evidence="1" id="KW-0472">Membrane</keyword>
<evidence type="ECO:0000313" key="3">
    <source>
        <dbReference type="EMBL" id="RIB17020.1"/>
    </source>
</evidence>
<keyword evidence="2" id="KW-0732">Signal</keyword>